<accession>A0A8H4NX62</accession>
<organism evidence="2 3">
    <name type="scientific">Fusarium austroafricanum</name>
    <dbReference type="NCBI Taxonomy" id="2364996"/>
    <lineage>
        <taxon>Eukaryota</taxon>
        <taxon>Fungi</taxon>
        <taxon>Dikarya</taxon>
        <taxon>Ascomycota</taxon>
        <taxon>Pezizomycotina</taxon>
        <taxon>Sordariomycetes</taxon>
        <taxon>Hypocreomycetidae</taxon>
        <taxon>Hypocreales</taxon>
        <taxon>Nectriaceae</taxon>
        <taxon>Fusarium</taxon>
        <taxon>Fusarium concolor species complex</taxon>
    </lineage>
</organism>
<keyword evidence="1" id="KW-0472">Membrane</keyword>
<evidence type="ECO:0000256" key="1">
    <source>
        <dbReference type="SAM" id="Phobius"/>
    </source>
</evidence>
<dbReference type="AlphaFoldDB" id="A0A8H4NX62"/>
<protein>
    <submittedName>
        <fullName evidence="2">Uncharacterized protein</fullName>
    </submittedName>
</protein>
<reference evidence="2" key="1">
    <citation type="submission" date="2020-01" db="EMBL/GenBank/DDBJ databases">
        <title>Identification and distribution of gene clusters putatively required for synthesis of sphingolipid metabolism inhibitors in phylogenetically diverse species of the filamentous fungus Fusarium.</title>
        <authorList>
            <person name="Kim H.-S."/>
            <person name="Busman M."/>
            <person name="Brown D.W."/>
            <person name="Divon H."/>
            <person name="Uhlig S."/>
            <person name="Proctor R.H."/>
        </authorList>
    </citation>
    <scope>NUCLEOTIDE SEQUENCE</scope>
    <source>
        <strain evidence="2">NRRL 53441</strain>
    </source>
</reference>
<dbReference type="Proteomes" id="UP000605986">
    <property type="component" value="Unassembled WGS sequence"/>
</dbReference>
<keyword evidence="1" id="KW-1133">Transmembrane helix</keyword>
<evidence type="ECO:0000313" key="3">
    <source>
        <dbReference type="Proteomes" id="UP000605986"/>
    </source>
</evidence>
<sequence>MLQQPTKEERELIVKAIFGQHQTIDAHSTRFDAYFKYYCSVVCPGSEGNAVIEVDTLALQSHTDVLSCIRTIVQNPNVSFNEFADQTVKPKSPNAVPREKEYIASLTTQVLIGIDGPLQHYSWDNSDPTKYLGSRWEGNTSFLSFVESVFSAGAPHGQHFDQTPRVIEAISHKKSLKAWKLNKRYEIEIIGTNNLLEHLLLDPKTRTLKVFHQVFFLRAHLEKSRDEPLDLSFEDSLRMGTLPPRLLLETLVTFHEILFPITSIMDTKWIDFVRTDAADMGFNFWGERLARLYDVVERPPPTNAIVAWFERHTSERNALTVAIIGVLLSVLFGLLSFIVGLLQLILAWVVYKYPQINHTESTTR</sequence>
<keyword evidence="1" id="KW-0812">Transmembrane</keyword>
<proteinExistence type="predicted"/>
<evidence type="ECO:0000313" key="2">
    <source>
        <dbReference type="EMBL" id="KAF4448818.1"/>
    </source>
</evidence>
<feature type="transmembrane region" description="Helical" evidence="1">
    <location>
        <begin position="318"/>
        <end position="351"/>
    </location>
</feature>
<dbReference type="EMBL" id="JAADJG010000315">
    <property type="protein sequence ID" value="KAF4448818.1"/>
    <property type="molecule type" value="Genomic_DNA"/>
</dbReference>
<name>A0A8H4NX62_9HYPO</name>
<gene>
    <name evidence="2" type="ORF">F53441_7810</name>
</gene>
<dbReference type="OrthoDB" id="5428890at2759"/>
<keyword evidence="3" id="KW-1185">Reference proteome</keyword>
<comment type="caution">
    <text evidence="2">The sequence shown here is derived from an EMBL/GenBank/DDBJ whole genome shotgun (WGS) entry which is preliminary data.</text>
</comment>